<protein>
    <submittedName>
        <fullName evidence="3">Tetratricopeptide repeat-containing protein</fullName>
    </submittedName>
</protein>
<proteinExistence type="predicted"/>
<feature type="repeat" description="TPR" evidence="1">
    <location>
        <begin position="103"/>
        <end position="136"/>
    </location>
</feature>
<feature type="signal peptide" evidence="2">
    <location>
        <begin position="1"/>
        <end position="29"/>
    </location>
</feature>
<dbReference type="Pfam" id="PF13181">
    <property type="entry name" value="TPR_8"/>
    <property type="match status" value="1"/>
</dbReference>
<dbReference type="Pfam" id="PF13432">
    <property type="entry name" value="TPR_16"/>
    <property type="match status" value="2"/>
</dbReference>
<keyword evidence="1" id="KW-0802">TPR repeat</keyword>
<keyword evidence="2" id="KW-0732">Signal</keyword>
<dbReference type="EMBL" id="FRAA01000001">
    <property type="protein sequence ID" value="SHJ62240.1"/>
    <property type="molecule type" value="Genomic_DNA"/>
</dbReference>
<dbReference type="AlphaFoldDB" id="A0A1M6KTQ0"/>
<dbReference type="PROSITE" id="PS50005">
    <property type="entry name" value="TPR"/>
    <property type="match status" value="1"/>
</dbReference>
<dbReference type="Proteomes" id="UP000184474">
    <property type="component" value="Unassembled WGS sequence"/>
</dbReference>
<reference evidence="4" key="1">
    <citation type="submission" date="2016-11" db="EMBL/GenBank/DDBJ databases">
        <authorList>
            <person name="Varghese N."/>
            <person name="Submissions S."/>
        </authorList>
    </citation>
    <scope>NUCLEOTIDE SEQUENCE [LARGE SCALE GENOMIC DNA]</scope>
    <source>
        <strain evidence="4">DSM 26134</strain>
    </source>
</reference>
<evidence type="ECO:0000313" key="3">
    <source>
        <dbReference type="EMBL" id="SHJ62240.1"/>
    </source>
</evidence>
<evidence type="ECO:0000313" key="4">
    <source>
        <dbReference type="Proteomes" id="UP000184474"/>
    </source>
</evidence>
<dbReference type="Gene3D" id="1.25.40.10">
    <property type="entry name" value="Tetratricopeptide repeat domain"/>
    <property type="match status" value="7"/>
</dbReference>
<accession>A0A1M6KTQ0</accession>
<dbReference type="InterPro" id="IPR019734">
    <property type="entry name" value="TPR_rpt"/>
</dbReference>
<evidence type="ECO:0000256" key="2">
    <source>
        <dbReference type="SAM" id="SignalP"/>
    </source>
</evidence>
<organism evidence="3 4">
    <name type="scientific">Reichenbachiella agariperforans</name>
    <dbReference type="NCBI Taxonomy" id="156994"/>
    <lineage>
        <taxon>Bacteria</taxon>
        <taxon>Pseudomonadati</taxon>
        <taxon>Bacteroidota</taxon>
        <taxon>Cytophagia</taxon>
        <taxon>Cytophagales</taxon>
        <taxon>Reichenbachiellaceae</taxon>
        <taxon>Reichenbachiella</taxon>
    </lineage>
</organism>
<dbReference type="PANTHER" id="PTHR12558:SF13">
    <property type="entry name" value="CELL DIVISION CYCLE PROTEIN 27 HOMOLOG"/>
    <property type="match status" value="1"/>
</dbReference>
<dbReference type="Pfam" id="PF13174">
    <property type="entry name" value="TPR_6"/>
    <property type="match status" value="3"/>
</dbReference>
<dbReference type="InterPro" id="IPR011990">
    <property type="entry name" value="TPR-like_helical_dom_sf"/>
</dbReference>
<name>A0A1M6KTQ0_REIAG</name>
<keyword evidence="4" id="KW-1185">Reference proteome</keyword>
<dbReference type="SMART" id="SM00028">
    <property type="entry name" value="TPR"/>
    <property type="match status" value="10"/>
</dbReference>
<dbReference type="STRING" id="156994.SAMN04488028_101702"/>
<sequence>MRTIIHTPHILFKGFIITLLLLTQVAAQAQELDQDARFRHAKLLYQKNAYVAARLEFAKITAKVYREDVDYFIASCAVRAGQDDGEYLIQKFVEDYPYNHYAKSAYVDLGNYYFDRGEYQEAIRSYEKNQNNTSPELMFKKGYAFFSTGENNKAMASFAQLDNSFTSYEKDAAYFQGYILYHGGKIKQSYEYLERGFESEEFGVSAFELYMSALYSTKQYKELIRMVDDRGTAKTSQMIVNFYADAHYALGKYNKASDEYTKLFNAYSRSRNEVNYYKAGYSNYKLGNTKLAEEQLKRSAVADDTVGAYASYYLGVLYLQTANIPFTITSFENTTKYDTRLKEDAYYQLTKALMQVPNYSRVIEVVDEYADQFPNGKYKDLSGEMLSMAYALTDNYDLAINYIESRDVLTTQMKRTYQRVSFLKAMSLFNDKKFELAIEVFKKSLIHNLDRSITQNAYYWTGESLAVLERDEEALFYYRSVTNDGSEIYKKSLYGKGYAYFNMKEYEDAKVSFEAFEKNYTKDLNAKYISDVYMRLGDCNFALKNYSKGITYYKQAEQAGDKRLGEIYFQIGLLNRYIDKDAEATRYFKKLIAEVPNSPKLDHAHFQIAKIEFEQGDMTEAIESYRKFMFKFPSSPHVPFALLDQAVAYDNKGNTASSITNYKEILDRFPRHETANSALLGLQQKSNQGEFKDFETYLSRYKSANPNSEALENIEFETAQAHYYNQQYTLAISGLQDFIKTYKKSSLVVTAKYLIADSYYRIDEYDKSLSQFYEIEQEKDFSKYSKVLHRIATIEAEKGNVVVSNVYFHEMMNASTSSKNMIQAATGLMENFYRVDQYDSAIYYGTALLSNARTSVLVEANANLIVGKSQYHLENYEDALVYLLPLVGNSPDERGAEAYLYISKIYYLYQDYEKALESLFILTNNFKNYEYWQSEAFLLMADIYIDTDEVFQAKATLNSLITHSTIDEIKFRAESKLKKISEENNENN</sequence>
<dbReference type="SUPFAM" id="SSF48452">
    <property type="entry name" value="TPR-like"/>
    <property type="match status" value="4"/>
</dbReference>
<dbReference type="RefSeq" id="WP_073119433.1">
    <property type="nucleotide sequence ID" value="NZ_FRAA01000001.1"/>
</dbReference>
<gene>
    <name evidence="3" type="ORF">SAMN04488028_101702</name>
</gene>
<feature type="chain" id="PRO_5012206640" evidence="2">
    <location>
        <begin position="30"/>
        <end position="988"/>
    </location>
</feature>
<evidence type="ECO:0000256" key="1">
    <source>
        <dbReference type="PROSITE-ProRule" id="PRU00339"/>
    </source>
</evidence>
<dbReference type="PANTHER" id="PTHR12558">
    <property type="entry name" value="CELL DIVISION CYCLE 16,23,27"/>
    <property type="match status" value="1"/>
</dbReference>